<sequence length="105" mass="12190">MTFANMPKELDVAKRAKVIEWLKTEVLDQVSRLFKALWEGSTSRIGDSLASLMMSSYILGRRLGIPFKDLDALLVEKLKKHKSEGHQLEDWYQDISALEDHMRKR</sequence>
<protein>
    <recommendedName>
        <fullName evidence="3">MazG-like family protein</fullName>
    </recommendedName>
</protein>
<evidence type="ECO:0008006" key="3">
    <source>
        <dbReference type="Google" id="ProtNLM"/>
    </source>
</evidence>
<organism evidence="1 2">
    <name type="scientific">Paenibacillus amylolyticus</name>
    <dbReference type="NCBI Taxonomy" id="1451"/>
    <lineage>
        <taxon>Bacteria</taxon>
        <taxon>Bacillati</taxon>
        <taxon>Bacillota</taxon>
        <taxon>Bacilli</taxon>
        <taxon>Bacillales</taxon>
        <taxon>Paenibacillaceae</taxon>
        <taxon>Paenibacillus</taxon>
    </lineage>
</organism>
<evidence type="ECO:0000313" key="2">
    <source>
        <dbReference type="Proteomes" id="UP001254832"/>
    </source>
</evidence>
<dbReference type="InterPro" id="IPR025984">
    <property type="entry name" value="DCTPP"/>
</dbReference>
<dbReference type="EMBL" id="JAVDTR010000023">
    <property type="protein sequence ID" value="MDR6727120.1"/>
    <property type="molecule type" value="Genomic_DNA"/>
</dbReference>
<dbReference type="AlphaFoldDB" id="A0AAP5H8E9"/>
<accession>A0AAP5H8E9</accession>
<reference evidence="1" key="1">
    <citation type="submission" date="2023-07" db="EMBL/GenBank/DDBJ databases">
        <title>Sorghum-associated microbial communities from plants grown in Nebraska, USA.</title>
        <authorList>
            <person name="Schachtman D."/>
        </authorList>
    </citation>
    <scope>NUCLEOTIDE SEQUENCE</scope>
    <source>
        <strain evidence="1">BE80</strain>
    </source>
</reference>
<dbReference type="GO" id="GO:0047429">
    <property type="term" value="F:nucleoside triphosphate diphosphatase activity"/>
    <property type="evidence" value="ECO:0007669"/>
    <property type="project" value="InterPro"/>
</dbReference>
<dbReference type="GO" id="GO:0009143">
    <property type="term" value="P:nucleoside triphosphate catabolic process"/>
    <property type="evidence" value="ECO:0007669"/>
    <property type="project" value="InterPro"/>
</dbReference>
<dbReference type="Proteomes" id="UP001254832">
    <property type="component" value="Unassembled WGS sequence"/>
</dbReference>
<proteinExistence type="predicted"/>
<dbReference type="Pfam" id="PF12643">
    <property type="entry name" value="MazG-like"/>
    <property type="match status" value="1"/>
</dbReference>
<gene>
    <name evidence="1" type="ORF">J2W91_005645</name>
</gene>
<comment type="caution">
    <text evidence="1">The sequence shown here is derived from an EMBL/GenBank/DDBJ whole genome shotgun (WGS) entry which is preliminary data.</text>
</comment>
<evidence type="ECO:0000313" key="1">
    <source>
        <dbReference type="EMBL" id="MDR6727120.1"/>
    </source>
</evidence>
<name>A0AAP5H8E9_PAEAM</name>